<evidence type="ECO:0000256" key="1">
    <source>
        <dbReference type="SAM" id="MobiDB-lite"/>
    </source>
</evidence>
<gene>
    <name evidence="2" type="ORF">O181_005140</name>
</gene>
<dbReference type="AlphaFoldDB" id="A0A9Q3BHT4"/>
<proteinExistence type="predicted"/>
<name>A0A9Q3BHT4_9BASI</name>
<dbReference type="OrthoDB" id="2500414at2759"/>
<reference evidence="2" key="1">
    <citation type="submission" date="2021-03" db="EMBL/GenBank/DDBJ databases">
        <title>Draft genome sequence of rust myrtle Austropuccinia psidii MF-1, a brazilian biotype.</title>
        <authorList>
            <person name="Quecine M.C."/>
            <person name="Pachon D.M.R."/>
            <person name="Bonatelli M.L."/>
            <person name="Correr F.H."/>
            <person name="Franceschini L.M."/>
            <person name="Leite T.F."/>
            <person name="Margarido G.R.A."/>
            <person name="Almeida C.A."/>
            <person name="Ferrarezi J.A."/>
            <person name="Labate C.A."/>
        </authorList>
    </citation>
    <scope>NUCLEOTIDE SEQUENCE</scope>
    <source>
        <strain evidence="2">MF-1</strain>
    </source>
</reference>
<feature type="region of interest" description="Disordered" evidence="1">
    <location>
        <begin position="375"/>
        <end position="395"/>
    </location>
</feature>
<sequence>MKNRPVDSFREESPVLEMPANWTCLIDSGTEDNFESFFSLIEQFSGRKMVPVCAHILQLVGLVLSPQFCLETALPITHPDPLVSSVQKISLRAWNLLNSLLLLAGPDMLLKSLPGPHLKPILNSTLHDDLGTSSRQKKNASEADPIIIKRLATSRDVWDIICDLETSISPPNKNDCLNRVISPGGWDLLELLVNAWELDSQSQQLSKAPLSNNGLSTNTSAQSKSYSLRLLKQFNQAAVGEYRIGTRVLDIIFEPFSTYSTHNYRWGFATNSRSRAQTLAMRVIKLLADLDNHKFLESDRLVKDLTNKMRVIDPPELHVFINILPSSQTLRARLLSGFLEIITRPLPVCTSSIELETQESLPDWPLLQHSNINSHEHRKSASQFQPQRDDSGFQTSTIGESSLSTLSFLIHNLLPRPLLEIPANFLDRNASTARTGDSVQVLLKAESRYLIVLSRLLGLLLEDYKRKQENGLAWYKLVANGRLRKAVESTYKKVDQAYKLFDEGNGDEVKVAQQVRKLERLKIDRIIKGFEKRV</sequence>
<organism evidence="2 3">
    <name type="scientific">Austropuccinia psidii MF-1</name>
    <dbReference type="NCBI Taxonomy" id="1389203"/>
    <lineage>
        <taxon>Eukaryota</taxon>
        <taxon>Fungi</taxon>
        <taxon>Dikarya</taxon>
        <taxon>Basidiomycota</taxon>
        <taxon>Pucciniomycotina</taxon>
        <taxon>Pucciniomycetes</taxon>
        <taxon>Pucciniales</taxon>
        <taxon>Sphaerophragmiaceae</taxon>
        <taxon>Austropuccinia</taxon>
    </lineage>
</organism>
<keyword evidence="3" id="KW-1185">Reference proteome</keyword>
<feature type="compositionally biased region" description="Polar residues" evidence="1">
    <location>
        <begin position="381"/>
        <end position="395"/>
    </location>
</feature>
<evidence type="ECO:0000313" key="3">
    <source>
        <dbReference type="Proteomes" id="UP000765509"/>
    </source>
</evidence>
<accession>A0A9Q3BHT4</accession>
<comment type="caution">
    <text evidence="2">The sequence shown here is derived from an EMBL/GenBank/DDBJ whole genome shotgun (WGS) entry which is preliminary data.</text>
</comment>
<evidence type="ECO:0000313" key="2">
    <source>
        <dbReference type="EMBL" id="MBW0465425.1"/>
    </source>
</evidence>
<dbReference type="Proteomes" id="UP000765509">
    <property type="component" value="Unassembled WGS sequence"/>
</dbReference>
<protein>
    <submittedName>
        <fullName evidence="2">Uncharacterized protein</fullName>
    </submittedName>
</protein>
<dbReference type="EMBL" id="AVOT02001038">
    <property type="protein sequence ID" value="MBW0465425.1"/>
    <property type="molecule type" value="Genomic_DNA"/>
</dbReference>